<organism evidence="2 3">
    <name type="scientific">Streptomyces venezuelae</name>
    <dbReference type="NCBI Taxonomy" id="54571"/>
    <lineage>
        <taxon>Bacteria</taxon>
        <taxon>Bacillati</taxon>
        <taxon>Actinomycetota</taxon>
        <taxon>Actinomycetes</taxon>
        <taxon>Kitasatosporales</taxon>
        <taxon>Streptomycetaceae</taxon>
        <taxon>Streptomyces</taxon>
    </lineage>
</organism>
<protein>
    <recommendedName>
        <fullName evidence="4">Secreted protein</fullName>
    </recommendedName>
</protein>
<dbReference type="EMBL" id="CP029194">
    <property type="protein sequence ID" value="QES23198.1"/>
    <property type="molecule type" value="Genomic_DNA"/>
</dbReference>
<proteinExistence type="predicted"/>
<feature type="chain" id="PRO_5039717721" description="Secreted protein" evidence="1">
    <location>
        <begin position="30"/>
        <end position="193"/>
    </location>
</feature>
<reference evidence="2 3" key="1">
    <citation type="submission" date="2018-05" db="EMBL/GenBank/DDBJ databases">
        <title>Streptomyces venezuelae.</title>
        <authorList>
            <person name="Kim W."/>
            <person name="Lee N."/>
            <person name="Cho B.-K."/>
        </authorList>
    </citation>
    <scope>NUCLEOTIDE SEQUENCE [LARGE SCALE GENOMIC DNA]</scope>
    <source>
        <strain evidence="2 3">ATCC 15068</strain>
    </source>
</reference>
<evidence type="ECO:0000256" key="1">
    <source>
        <dbReference type="SAM" id="SignalP"/>
    </source>
</evidence>
<evidence type="ECO:0000313" key="3">
    <source>
        <dbReference type="Proteomes" id="UP000324106"/>
    </source>
</evidence>
<dbReference type="AlphaFoldDB" id="A0A5P2B083"/>
<evidence type="ECO:0000313" key="2">
    <source>
        <dbReference type="EMBL" id="QES23198.1"/>
    </source>
</evidence>
<accession>A0A5P2B083</accession>
<evidence type="ECO:0008006" key="4">
    <source>
        <dbReference type="Google" id="ProtNLM"/>
    </source>
</evidence>
<dbReference type="RefSeq" id="WP_150271970.1">
    <property type="nucleotide sequence ID" value="NZ_CP029194.1"/>
</dbReference>
<name>A0A5P2B083_STRVZ</name>
<dbReference type="Proteomes" id="UP000324106">
    <property type="component" value="Chromosome"/>
</dbReference>
<sequence>MMKLRNPSRVLATSVALTAALVCGSPATAAPAPAYAAEGTTGQPGQVVLPQVQVSEVGTSEQDQRLTFHANTMPRVFRSHAVSTEVPQNVVAAYDLQRWNGSQWVTVAHQMAEGQLIPGESEIPLAMVWMQPPTSEGRYRITFSFGWSLSSAPDRALGGQSWTSSTADDLTCGGILRACDARSGHLVIGPPAP</sequence>
<keyword evidence="1" id="KW-0732">Signal</keyword>
<gene>
    <name evidence="2" type="ORF">DEJ46_32100</name>
</gene>
<dbReference type="OrthoDB" id="5225774at2"/>
<feature type="signal peptide" evidence="1">
    <location>
        <begin position="1"/>
        <end position="29"/>
    </location>
</feature>